<comment type="caution">
    <text evidence="2">The sequence shown here is derived from an EMBL/GenBank/DDBJ whole genome shotgun (WGS) entry which is preliminary data.</text>
</comment>
<evidence type="ECO:0000259" key="1">
    <source>
        <dbReference type="PROSITE" id="PS50181"/>
    </source>
</evidence>
<gene>
    <name evidence="2" type="ORF">CEURO_LOCUS10624</name>
</gene>
<dbReference type="Pfam" id="PF00646">
    <property type="entry name" value="F-box"/>
    <property type="match status" value="1"/>
</dbReference>
<feature type="domain" description="F-box" evidence="1">
    <location>
        <begin position="13"/>
        <end position="49"/>
    </location>
</feature>
<evidence type="ECO:0000313" key="3">
    <source>
        <dbReference type="Proteomes" id="UP001152484"/>
    </source>
</evidence>
<reference evidence="2" key="1">
    <citation type="submission" date="2022-07" db="EMBL/GenBank/DDBJ databases">
        <authorList>
            <person name="Macas J."/>
            <person name="Novak P."/>
            <person name="Neumann P."/>
        </authorList>
    </citation>
    <scope>NUCLEOTIDE SEQUENCE</scope>
</reference>
<sequence length="232" mass="26225">MACCLGRNEAAQEDRISQLPGDVKDRILEFLDTRSAARTALLSNQWKDVWFHHGRLVIDWEFQLPLEEERGKPSATVSNTISDILFLRSGPVKKFGLHIKEGLIPLQSDIDRWCLFLSRNGVEEFSLCICPRLSNDYNLPVCIVSCPTIKILSLDNLFIDFSVKSRPGSIFPGVKSVNFCGIIFLHVATGIVYTIPNLEKLFITLCDWNNFLINAPKLKTMEVMYVPLCGCD</sequence>
<dbReference type="Gene3D" id="1.20.1280.50">
    <property type="match status" value="1"/>
</dbReference>
<dbReference type="PROSITE" id="PS50181">
    <property type="entry name" value="FBOX"/>
    <property type="match status" value="1"/>
</dbReference>
<dbReference type="AlphaFoldDB" id="A0A9P0Z6H9"/>
<name>A0A9P0Z6H9_CUSEU</name>
<protein>
    <recommendedName>
        <fullName evidence="1">F-box domain-containing protein</fullName>
    </recommendedName>
</protein>
<keyword evidence="3" id="KW-1185">Reference proteome</keyword>
<dbReference type="SUPFAM" id="SSF81383">
    <property type="entry name" value="F-box domain"/>
    <property type="match status" value="1"/>
</dbReference>
<proteinExistence type="predicted"/>
<evidence type="ECO:0000313" key="2">
    <source>
        <dbReference type="EMBL" id="CAH9088680.1"/>
    </source>
</evidence>
<dbReference type="PANTHER" id="PTHR31639:SF333">
    <property type="entry name" value="F-BOX DOMAIN, FBD DOMAIN, LEUCINE-RICH REPEAT DOMAIN, L DOMAIN-LIKE PROTEIN-RELATED"/>
    <property type="match status" value="1"/>
</dbReference>
<dbReference type="Proteomes" id="UP001152484">
    <property type="component" value="Unassembled WGS sequence"/>
</dbReference>
<accession>A0A9P0Z6H9</accession>
<dbReference type="PANTHER" id="PTHR31639">
    <property type="entry name" value="F-BOX PROTEIN-LIKE"/>
    <property type="match status" value="1"/>
</dbReference>
<dbReference type="InterPro" id="IPR001810">
    <property type="entry name" value="F-box_dom"/>
</dbReference>
<dbReference type="InterPro" id="IPR036047">
    <property type="entry name" value="F-box-like_dom_sf"/>
</dbReference>
<dbReference type="OrthoDB" id="1722980at2759"/>
<organism evidence="2 3">
    <name type="scientific">Cuscuta europaea</name>
    <name type="common">European dodder</name>
    <dbReference type="NCBI Taxonomy" id="41803"/>
    <lineage>
        <taxon>Eukaryota</taxon>
        <taxon>Viridiplantae</taxon>
        <taxon>Streptophyta</taxon>
        <taxon>Embryophyta</taxon>
        <taxon>Tracheophyta</taxon>
        <taxon>Spermatophyta</taxon>
        <taxon>Magnoliopsida</taxon>
        <taxon>eudicotyledons</taxon>
        <taxon>Gunneridae</taxon>
        <taxon>Pentapetalae</taxon>
        <taxon>asterids</taxon>
        <taxon>lamiids</taxon>
        <taxon>Solanales</taxon>
        <taxon>Convolvulaceae</taxon>
        <taxon>Cuscuteae</taxon>
        <taxon>Cuscuta</taxon>
        <taxon>Cuscuta subgen. Cuscuta</taxon>
    </lineage>
</organism>
<dbReference type="EMBL" id="CAMAPE010000019">
    <property type="protein sequence ID" value="CAH9088680.1"/>
    <property type="molecule type" value="Genomic_DNA"/>
</dbReference>